<keyword evidence="1" id="KW-0812">Transmembrane</keyword>
<gene>
    <name evidence="2" type="ORF">ACFQ27_20305</name>
</gene>
<comment type="caution">
    <text evidence="2">The sequence shown here is derived from an EMBL/GenBank/DDBJ whole genome shotgun (WGS) entry which is preliminary data.</text>
</comment>
<evidence type="ECO:0000313" key="2">
    <source>
        <dbReference type="EMBL" id="MFD1192942.1"/>
    </source>
</evidence>
<feature type="transmembrane region" description="Helical" evidence="1">
    <location>
        <begin position="12"/>
        <end position="38"/>
    </location>
</feature>
<keyword evidence="3" id="KW-1185">Reference proteome</keyword>
<dbReference type="EMBL" id="JBHTLQ010000095">
    <property type="protein sequence ID" value="MFD1192942.1"/>
    <property type="molecule type" value="Genomic_DNA"/>
</dbReference>
<dbReference type="Proteomes" id="UP001597216">
    <property type="component" value="Unassembled WGS sequence"/>
</dbReference>
<keyword evidence="1" id="KW-0472">Membrane</keyword>
<feature type="transmembrane region" description="Helical" evidence="1">
    <location>
        <begin position="81"/>
        <end position="103"/>
    </location>
</feature>
<reference evidence="3" key="1">
    <citation type="journal article" date="2019" name="Int. J. Syst. Evol. Microbiol.">
        <title>The Global Catalogue of Microorganisms (GCM) 10K type strain sequencing project: providing services to taxonomists for standard genome sequencing and annotation.</title>
        <authorList>
            <consortium name="The Broad Institute Genomics Platform"/>
            <consortium name="The Broad Institute Genome Sequencing Center for Infectious Disease"/>
            <person name="Wu L."/>
            <person name="Ma J."/>
        </authorList>
    </citation>
    <scope>NUCLEOTIDE SEQUENCE [LARGE SCALE GENOMIC DNA]</scope>
    <source>
        <strain evidence="3">CCUG 55074</strain>
    </source>
</reference>
<dbReference type="PROSITE" id="PS51257">
    <property type="entry name" value="PROKAR_LIPOPROTEIN"/>
    <property type="match status" value="1"/>
</dbReference>
<name>A0ABW3TAD8_9CAUL</name>
<keyword evidence="1" id="KW-1133">Transmembrane helix</keyword>
<protein>
    <submittedName>
        <fullName evidence="2">Uncharacterized protein</fullName>
    </submittedName>
</protein>
<feature type="transmembrane region" description="Helical" evidence="1">
    <location>
        <begin position="50"/>
        <end position="74"/>
    </location>
</feature>
<evidence type="ECO:0000256" key="1">
    <source>
        <dbReference type="SAM" id="Phobius"/>
    </source>
</evidence>
<accession>A0ABW3TAD8</accession>
<organism evidence="2 3">
    <name type="scientific">Phenylobacterium conjunctum</name>
    <dbReference type="NCBI Taxonomy" id="1298959"/>
    <lineage>
        <taxon>Bacteria</taxon>
        <taxon>Pseudomonadati</taxon>
        <taxon>Pseudomonadota</taxon>
        <taxon>Alphaproteobacteria</taxon>
        <taxon>Caulobacterales</taxon>
        <taxon>Caulobacteraceae</taxon>
        <taxon>Phenylobacterium</taxon>
    </lineage>
</organism>
<evidence type="ECO:0000313" key="3">
    <source>
        <dbReference type="Proteomes" id="UP001597216"/>
    </source>
</evidence>
<proteinExistence type="predicted"/>
<sequence>MPERSRGWRVAAMVAATAVCGLMAACGAVAAIFSPLVFDRAGNMMNPLAWLGFILMIGFWVVCVLAPFGAWVAYRRGQEPLAWAAMALPLAWLTLLIAVLQFVPG</sequence>
<dbReference type="RefSeq" id="WP_374346248.1">
    <property type="nucleotide sequence ID" value="NZ_JBHTLQ010000095.1"/>
</dbReference>